<dbReference type="EMBL" id="JAGIOO010000001">
    <property type="protein sequence ID" value="MBP2472817.1"/>
    <property type="molecule type" value="Genomic_DNA"/>
</dbReference>
<dbReference type="RefSeq" id="WP_209706583.1">
    <property type="nucleotide sequence ID" value="NZ_JAGIOO010000001.1"/>
</dbReference>
<keyword evidence="2" id="KW-1185">Reference proteome</keyword>
<reference evidence="1 2" key="1">
    <citation type="submission" date="2021-03" db="EMBL/GenBank/DDBJ databases">
        <title>Sequencing the genomes of 1000 actinobacteria strains.</title>
        <authorList>
            <person name="Klenk H.-P."/>
        </authorList>
    </citation>
    <scope>NUCLEOTIDE SEQUENCE [LARGE SCALE GENOMIC DNA]</scope>
    <source>
        <strain evidence="1 2">DSM 44580</strain>
    </source>
</reference>
<protein>
    <recommendedName>
        <fullName evidence="3">HSP18 transcriptional regulator</fullName>
    </recommendedName>
</protein>
<accession>A0ABS5A961</accession>
<evidence type="ECO:0000313" key="2">
    <source>
        <dbReference type="Proteomes" id="UP001519363"/>
    </source>
</evidence>
<gene>
    <name evidence="1" type="ORF">JOF53_001689</name>
</gene>
<organism evidence="1 2">
    <name type="scientific">Crossiella equi</name>
    <dbReference type="NCBI Taxonomy" id="130796"/>
    <lineage>
        <taxon>Bacteria</taxon>
        <taxon>Bacillati</taxon>
        <taxon>Actinomycetota</taxon>
        <taxon>Actinomycetes</taxon>
        <taxon>Pseudonocardiales</taxon>
        <taxon>Pseudonocardiaceae</taxon>
        <taxon>Crossiella</taxon>
    </lineage>
</organism>
<name>A0ABS5A961_9PSEU</name>
<proteinExistence type="predicted"/>
<evidence type="ECO:0000313" key="1">
    <source>
        <dbReference type="EMBL" id="MBP2472817.1"/>
    </source>
</evidence>
<sequence>MDETPESALEQVRAALTGARAGQAKTEQLLLALTALRLLRDELATWEPELITAARGDGASWAALAPALGVASRQAAERRFLRLRPSAGGETTGEARVEAERDRRAGDRAVTAWARANAAALRSLAGQVSRQDGLSGAAREHADRVGAALGENDTARLLPELLDAGPHLTGELAERVDTISAHTTELRRGARRRD</sequence>
<dbReference type="Proteomes" id="UP001519363">
    <property type="component" value="Unassembled WGS sequence"/>
</dbReference>
<comment type="caution">
    <text evidence="1">The sequence shown here is derived from an EMBL/GenBank/DDBJ whole genome shotgun (WGS) entry which is preliminary data.</text>
</comment>
<evidence type="ECO:0008006" key="3">
    <source>
        <dbReference type="Google" id="ProtNLM"/>
    </source>
</evidence>